<evidence type="ECO:0000256" key="7">
    <source>
        <dbReference type="ARBA" id="ARBA00023054"/>
    </source>
</evidence>
<evidence type="ECO:0000256" key="8">
    <source>
        <dbReference type="ARBA" id="ARBA00023128"/>
    </source>
</evidence>
<evidence type="ECO:0000256" key="5">
    <source>
        <dbReference type="ARBA" id="ARBA00022792"/>
    </source>
</evidence>
<comment type="subcellular location">
    <subcellularLocation>
        <location evidence="1 11">Mitochondrion inner membrane</location>
        <topology evidence="1 11">Single-pass membrane protein</topology>
    </subcellularLocation>
</comment>
<gene>
    <name evidence="14" type="primary">FCJ1</name>
    <name evidence="14" type="ORF">EIP91_005846</name>
</gene>
<dbReference type="InterPro" id="IPR019133">
    <property type="entry name" value="MIC60"/>
</dbReference>
<dbReference type="OrthoDB" id="10261039at2759"/>
<comment type="similarity">
    <text evidence="2 11">Belongs to the MICOS complex subunit Mic60 family.</text>
</comment>
<comment type="subunit">
    <text evidence="11">Component of the mitochondrial contact site and cristae organizing system (MICOS) complex.</text>
</comment>
<comment type="caution">
    <text evidence="14">The sequence shown here is derived from an EMBL/GenBank/DDBJ whole genome shotgun (WGS) entry which is preliminary data.</text>
</comment>
<evidence type="ECO:0000256" key="13">
    <source>
        <dbReference type="SAM" id="MobiDB-lite"/>
    </source>
</evidence>
<dbReference type="GO" id="GO:0061617">
    <property type="term" value="C:MICOS complex"/>
    <property type="evidence" value="ECO:0007669"/>
    <property type="project" value="TreeGrafter"/>
</dbReference>
<dbReference type="PANTHER" id="PTHR15415:SF7">
    <property type="entry name" value="MICOS COMPLEX SUBUNIT MIC60"/>
    <property type="match status" value="1"/>
</dbReference>
<evidence type="ECO:0000256" key="11">
    <source>
        <dbReference type="RuleBase" id="RU363000"/>
    </source>
</evidence>
<dbReference type="EMBL" id="RWJN01000315">
    <property type="protein sequence ID" value="TCD63207.1"/>
    <property type="molecule type" value="Genomic_DNA"/>
</dbReference>
<protein>
    <recommendedName>
        <fullName evidence="3 11">MICOS complex subunit MIC60</fullName>
    </recommendedName>
    <alternativeName>
        <fullName evidence="11">Mitofilin</fullName>
    </alternativeName>
</protein>
<feature type="compositionally biased region" description="Pro residues" evidence="13">
    <location>
        <begin position="241"/>
        <end position="258"/>
    </location>
</feature>
<name>A0A4V2MVS4_9APHY</name>
<organism evidence="14 15">
    <name type="scientific">Steccherinum ochraceum</name>
    <dbReference type="NCBI Taxonomy" id="92696"/>
    <lineage>
        <taxon>Eukaryota</taxon>
        <taxon>Fungi</taxon>
        <taxon>Dikarya</taxon>
        <taxon>Basidiomycota</taxon>
        <taxon>Agaricomycotina</taxon>
        <taxon>Agaricomycetes</taxon>
        <taxon>Polyporales</taxon>
        <taxon>Steccherinaceae</taxon>
        <taxon>Steccherinum</taxon>
    </lineage>
</organism>
<keyword evidence="15" id="KW-1185">Reference proteome</keyword>
<evidence type="ECO:0000256" key="1">
    <source>
        <dbReference type="ARBA" id="ARBA00004434"/>
    </source>
</evidence>
<evidence type="ECO:0000313" key="15">
    <source>
        <dbReference type="Proteomes" id="UP000292702"/>
    </source>
</evidence>
<keyword evidence="4 11" id="KW-0812">Transmembrane</keyword>
<keyword evidence="6 11" id="KW-1133">Transmembrane helix</keyword>
<feature type="compositionally biased region" description="Low complexity" evidence="13">
    <location>
        <begin position="209"/>
        <end position="226"/>
    </location>
</feature>
<evidence type="ECO:0000256" key="9">
    <source>
        <dbReference type="ARBA" id="ARBA00023136"/>
    </source>
</evidence>
<keyword evidence="5 11" id="KW-0999">Mitochondrion inner membrane</keyword>
<dbReference type="PANTHER" id="PTHR15415">
    <property type="entry name" value="MITOFILIN"/>
    <property type="match status" value="1"/>
</dbReference>
<evidence type="ECO:0000256" key="2">
    <source>
        <dbReference type="ARBA" id="ARBA00010877"/>
    </source>
</evidence>
<keyword evidence="8 11" id="KW-0496">Mitochondrion</keyword>
<keyword evidence="9 11" id="KW-0472">Membrane</keyword>
<feature type="transmembrane region" description="Helical" evidence="11">
    <location>
        <begin position="43"/>
        <end position="63"/>
    </location>
</feature>
<dbReference type="STRING" id="92696.A0A4V2MVS4"/>
<evidence type="ECO:0000256" key="6">
    <source>
        <dbReference type="ARBA" id="ARBA00022989"/>
    </source>
</evidence>
<feature type="coiled-coil region" evidence="12">
    <location>
        <begin position="317"/>
        <end position="352"/>
    </location>
</feature>
<feature type="region of interest" description="Disordered" evidence="13">
    <location>
        <begin position="197"/>
        <end position="272"/>
    </location>
</feature>
<comment type="function">
    <text evidence="10">Component of the MICOS complex, a large protein complex of the mitochondrial inner membrane that plays crucial roles in the maintenance of crista junctions, inner membrane architecture, and formation of contact sites to the outer membrane. Plays a role in keeping cristae membranes connected to the inner boundary membrane. Also promotes protein import via the mitochondrial intermembrane space assembly (MIA) pathway.</text>
</comment>
<evidence type="ECO:0000256" key="3">
    <source>
        <dbReference type="ARBA" id="ARBA00018116"/>
    </source>
</evidence>
<dbReference type="Proteomes" id="UP000292702">
    <property type="component" value="Unassembled WGS sequence"/>
</dbReference>
<keyword evidence="7 12" id="KW-0175">Coiled coil</keyword>
<sequence>MFRAASAVRASSGRSVLRAPRRYTTEAPVIQPPKKPRRYLRRFIFYTTAATATFYSGSAFLAFKNPQYYDFFIEKVPLGATFLQYAEDKNWDTLTPQKVIQSAQDGVAYVQRLINREEAEEPAEKSKDEAKAKAAAANMYQGTKDKLKSVANSVVTTVERTESAASAQSAKAIAIGKHQAEAFSEGVEELVRKAEAAISPKEQPKSTEPEATAAPSTDAATSPEAPVKSADVYDQPLPVGFEPPPGYKRPSPPKPKSVPSPQVAEATPPPPLPLVAPAVQEFAASEPVISQLASVIDNLASYLNANPSAAEKAHGILEDAKTDLTQLAKRIDEVKEEERAKLEATLDEQTREYSLKLMEFEMAAQDKLDSQEDDFRKLFEEEKGKFIAAYREKLNKELETQSEIINERLKEEVVAQGIELQRRWIREIKVRVEQERGGRLAKLDELATGLKRLERVALDNSAFLDENLRIHSLWSALRALNHAVDASTRKPFRDELRVLRHITAAREDPVVATVLDTLESSDVPDIGVEPFADLASWFSSSVAPRVCSVALVPDQNAGVLSHLASHLFSSFSFKRQGLVPGSDVLSTLARAEYYMNEKDLDSAARELNQLTGTAKVLISDWLEAARKRLEVVQALEVIQAQATLASLLVAQD</sequence>
<evidence type="ECO:0000256" key="10">
    <source>
        <dbReference type="ARBA" id="ARBA00025571"/>
    </source>
</evidence>
<proteinExistence type="inferred from homology"/>
<reference evidence="14 15" key="1">
    <citation type="submission" date="2018-11" db="EMBL/GenBank/DDBJ databases">
        <title>Genome assembly of Steccherinum ochraceum LE-BIN_3174, the white-rot fungus of the Steccherinaceae family (The Residual Polyporoid clade, Polyporales, Basidiomycota).</title>
        <authorList>
            <person name="Fedorova T.V."/>
            <person name="Glazunova O.A."/>
            <person name="Landesman E.O."/>
            <person name="Moiseenko K.V."/>
            <person name="Psurtseva N.V."/>
            <person name="Savinova O.S."/>
            <person name="Shakhova N.V."/>
            <person name="Tyazhelova T.V."/>
            <person name="Vasina D.V."/>
        </authorList>
    </citation>
    <scope>NUCLEOTIDE SEQUENCE [LARGE SCALE GENOMIC DNA]</scope>
    <source>
        <strain evidence="14 15">LE-BIN_3174</strain>
    </source>
</reference>
<accession>A0A4V2MVS4</accession>
<evidence type="ECO:0000313" key="14">
    <source>
        <dbReference type="EMBL" id="TCD63207.1"/>
    </source>
</evidence>
<evidence type="ECO:0000256" key="12">
    <source>
        <dbReference type="SAM" id="Coils"/>
    </source>
</evidence>
<evidence type="ECO:0000256" key="4">
    <source>
        <dbReference type="ARBA" id="ARBA00022692"/>
    </source>
</evidence>
<dbReference type="GO" id="GO:0042407">
    <property type="term" value="P:cristae formation"/>
    <property type="evidence" value="ECO:0007669"/>
    <property type="project" value="TreeGrafter"/>
</dbReference>
<dbReference type="Pfam" id="PF09731">
    <property type="entry name" value="Mitofilin"/>
    <property type="match status" value="1"/>
</dbReference>
<dbReference type="AlphaFoldDB" id="A0A4V2MVS4"/>